<dbReference type="Pfam" id="PF05489">
    <property type="entry name" value="Phage_tail_X"/>
    <property type="match status" value="1"/>
</dbReference>
<accession>A0A2C9D6F9</accession>
<organism evidence="1 2">
    <name type="scientific">Hartmannibacter diazotrophicus</name>
    <dbReference type="NCBI Taxonomy" id="1482074"/>
    <lineage>
        <taxon>Bacteria</taxon>
        <taxon>Pseudomonadati</taxon>
        <taxon>Pseudomonadota</taxon>
        <taxon>Alphaproteobacteria</taxon>
        <taxon>Hyphomicrobiales</taxon>
        <taxon>Pleomorphomonadaceae</taxon>
        <taxon>Hartmannibacter</taxon>
    </lineage>
</organism>
<dbReference type="InterPro" id="IPR008861">
    <property type="entry name" value="GpX-like"/>
</dbReference>
<evidence type="ECO:0000313" key="2">
    <source>
        <dbReference type="Proteomes" id="UP000223606"/>
    </source>
</evidence>
<sequence length="71" mass="7476">MTTYTVRLPDGERLDRIAKALFGSERDGATETLLDANPGLAALGPVIPAGTVVVVPDAVTAPADDTQRIWE</sequence>
<keyword evidence="2" id="KW-1185">Reference proteome</keyword>
<dbReference type="EMBL" id="LT960614">
    <property type="protein sequence ID" value="SON55833.1"/>
    <property type="molecule type" value="Genomic_DNA"/>
</dbReference>
<dbReference type="AlphaFoldDB" id="A0A2C9D6F9"/>
<dbReference type="Proteomes" id="UP000223606">
    <property type="component" value="Chromosome 1"/>
</dbReference>
<dbReference type="RefSeq" id="WP_099556291.1">
    <property type="nucleotide sequence ID" value="NZ_LT960614.1"/>
</dbReference>
<gene>
    <name evidence="1" type="ORF">HDIA_2292</name>
</gene>
<protein>
    <submittedName>
        <fullName evidence="1">Phage Tail Protein X</fullName>
    </submittedName>
</protein>
<reference evidence="2" key="1">
    <citation type="submission" date="2017-09" db="EMBL/GenBank/DDBJ databases">
        <title>Genome sequence of Nannocystis excedens DSM 71.</title>
        <authorList>
            <person name="Blom J."/>
        </authorList>
    </citation>
    <scope>NUCLEOTIDE SEQUENCE [LARGE SCALE GENOMIC DNA]</scope>
    <source>
        <strain evidence="2">type strain: E19</strain>
    </source>
</reference>
<proteinExistence type="predicted"/>
<name>A0A2C9D6F9_9HYPH</name>
<evidence type="ECO:0000313" key="1">
    <source>
        <dbReference type="EMBL" id="SON55833.1"/>
    </source>
</evidence>
<dbReference type="OrthoDB" id="8241931at2"/>
<dbReference type="KEGG" id="hdi:HDIA_2292"/>